<dbReference type="GO" id="GO:0030288">
    <property type="term" value="C:outer membrane-bounded periplasmic space"/>
    <property type="evidence" value="ECO:0007669"/>
    <property type="project" value="TreeGrafter"/>
</dbReference>
<dbReference type="PROSITE" id="PS51257">
    <property type="entry name" value="PROKAR_LIPOPROTEIN"/>
    <property type="match status" value="1"/>
</dbReference>
<protein>
    <submittedName>
        <fullName evidence="4">Iron ABC transporter substrate-binding protein</fullName>
    </submittedName>
</protein>
<dbReference type="CDD" id="cd13544">
    <property type="entry name" value="PBP2_Fbp_like_1"/>
    <property type="match status" value="1"/>
</dbReference>
<sequence>MYKKYMMLALSTAMLAACGGKPETAGGAAATTDSAAQLNVLCSVQADWCNAAAVAFEKKTGVKVAITQKGSGESLAQLNAESANPKTDVWYGGTGDPHIAAAERNLTEAYDSPANAELHPWAQEIATITGNKTHGVYMGVLGFGANSELLTKKNAKAPGCWADLSKPEYKGEVQIANPNSSGTAYVAIATLVQLMGEDKAFAYLKSLHGNVSQYTKSGTAPIKAVARGETGVSVSFLQDAVTEQQAGFKLETIVPCEGTGYEVGGISIVKGARNMDAAKKFVDWALSPEGQAVGATVKQFHTPSNTKAAVPAGAPDPTKVKLIKYDLKKYGAEVERKRLIARWSDEIGSLVKDAPATDAKPADAKAAAPAEAAKK</sequence>
<dbReference type="PIRSF" id="PIRSF002825">
    <property type="entry name" value="CfbpA"/>
    <property type="match status" value="1"/>
</dbReference>
<dbReference type="PANTHER" id="PTHR30006:SF2">
    <property type="entry name" value="ABC TRANSPORTER SUBSTRATE-BINDING PROTEIN"/>
    <property type="match status" value="1"/>
</dbReference>
<dbReference type="AlphaFoldDB" id="A0A8J3CLH0"/>
<keyword evidence="1 3" id="KW-0732">Signal</keyword>
<feature type="signal peptide" evidence="3">
    <location>
        <begin position="1"/>
        <end position="16"/>
    </location>
</feature>
<dbReference type="GO" id="GO:0030975">
    <property type="term" value="F:thiamine binding"/>
    <property type="evidence" value="ECO:0007669"/>
    <property type="project" value="TreeGrafter"/>
</dbReference>
<dbReference type="PANTHER" id="PTHR30006">
    <property type="entry name" value="THIAMINE-BINDING PERIPLASMIC PROTEIN-RELATED"/>
    <property type="match status" value="1"/>
</dbReference>
<proteinExistence type="predicted"/>
<evidence type="ECO:0000256" key="2">
    <source>
        <dbReference type="SAM" id="MobiDB-lite"/>
    </source>
</evidence>
<evidence type="ECO:0000256" key="1">
    <source>
        <dbReference type="ARBA" id="ARBA00022729"/>
    </source>
</evidence>
<keyword evidence="5" id="KW-1185">Reference proteome</keyword>
<dbReference type="Pfam" id="PF13343">
    <property type="entry name" value="SBP_bac_6"/>
    <property type="match status" value="1"/>
</dbReference>
<dbReference type="GO" id="GO:0030976">
    <property type="term" value="F:thiamine pyrophosphate binding"/>
    <property type="evidence" value="ECO:0007669"/>
    <property type="project" value="TreeGrafter"/>
</dbReference>
<name>A0A8J3CLH0_9BURK</name>
<dbReference type="InterPro" id="IPR026045">
    <property type="entry name" value="Ferric-bd"/>
</dbReference>
<comment type="caution">
    <text evidence="4">The sequence shown here is derived from an EMBL/GenBank/DDBJ whole genome shotgun (WGS) entry which is preliminary data.</text>
</comment>
<gene>
    <name evidence="4" type="ORF">GCM10009007_16700</name>
</gene>
<reference evidence="4" key="2">
    <citation type="submission" date="2020-09" db="EMBL/GenBank/DDBJ databases">
        <authorList>
            <person name="Sun Q."/>
            <person name="Kim S."/>
        </authorList>
    </citation>
    <scope>NUCLEOTIDE SEQUENCE</scope>
    <source>
        <strain evidence="4">KCTC 32501</strain>
    </source>
</reference>
<feature type="chain" id="PRO_5035200058" evidence="3">
    <location>
        <begin position="17"/>
        <end position="375"/>
    </location>
</feature>
<evidence type="ECO:0000313" key="5">
    <source>
        <dbReference type="Proteomes" id="UP000614287"/>
    </source>
</evidence>
<dbReference type="EMBL" id="BMZG01000008">
    <property type="protein sequence ID" value="GHA76299.1"/>
    <property type="molecule type" value="Genomic_DNA"/>
</dbReference>
<organism evidence="4 5">
    <name type="scientific">Formosimonas limnophila</name>
    <dbReference type="NCBI Taxonomy" id="1384487"/>
    <lineage>
        <taxon>Bacteria</taxon>
        <taxon>Pseudomonadati</taxon>
        <taxon>Pseudomonadota</taxon>
        <taxon>Betaproteobacteria</taxon>
        <taxon>Burkholderiales</taxon>
        <taxon>Burkholderiaceae</taxon>
        <taxon>Formosimonas</taxon>
    </lineage>
</organism>
<dbReference type="Gene3D" id="3.40.190.10">
    <property type="entry name" value="Periplasmic binding protein-like II"/>
    <property type="match status" value="2"/>
</dbReference>
<dbReference type="Proteomes" id="UP000614287">
    <property type="component" value="Unassembled WGS sequence"/>
</dbReference>
<feature type="region of interest" description="Disordered" evidence="2">
    <location>
        <begin position="352"/>
        <end position="375"/>
    </location>
</feature>
<reference evidence="4" key="1">
    <citation type="journal article" date="2014" name="Int. J. Syst. Evol. Microbiol.">
        <title>Complete genome sequence of Corynebacterium casei LMG S-19264T (=DSM 44701T), isolated from a smear-ripened cheese.</title>
        <authorList>
            <consortium name="US DOE Joint Genome Institute (JGI-PGF)"/>
            <person name="Walter F."/>
            <person name="Albersmeier A."/>
            <person name="Kalinowski J."/>
            <person name="Ruckert C."/>
        </authorList>
    </citation>
    <scope>NUCLEOTIDE SEQUENCE</scope>
    <source>
        <strain evidence="4">KCTC 32501</strain>
    </source>
</reference>
<accession>A0A8J3CLH0</accession>
<dbReference type="GO" id="GO:0015888">
    <property type="term" value="P:thiamine transport"/>
    <property type="evidence" value="ECO:0007669"/>
    <property type="project" value="TreeGrafter"/>
</dbReference>
<evidence type="ECO:0000256" key="3">
    <source>
        <dbReference type="SAM" id="SignalP"/>
    </source>
</evidence>
<evidence type="ECO:0000313" key="4">
    <source>
        <dbReference type="EMBL" id="GHA76299.1"/>
    </source>
</evidence>
<dbReference type="SUPFAM" id="SSF53850">
    <property type="entry name" value="Periplasmic binding protein-like II"/>
    <property type="match status" value="1"/>
</dbReference>